<name>A0A1M4XIH1_9BACE</name>
<evidence type="ECO:0008006" key="4">
    <source>
        <dbReference type="Google" id="ProtNLM"/>
    </source>
</evidence>
<reference evidence="3" key="1">
    <citation type="submission" date="2016-11" db="EMBL/GenBank/DDBJ databases">
        <authorList>
            <person name="Varghese N."/>
            <person name="Submissions S."/>
        </authorList>
    </citation>
    <scope>NUCLEOTIDE SEQUENCE [LARGE SCALE GENOMIC DNA]</scope>
    <source>
        <strain evidence="3">DSM 26991</strain>
    </source>
</reference>
<evidence type="ECO:0000313" key="3">
    <source>
        <dbReference type="Proteomes" id="UP000184509"/>
    </source>
</evidence>
<gene>
    <name evidence="2" type="ORF">SAMN05444405_10447</name>
</gene>
<dbReference type="OrthoDB" id="1060107at2"/>
<dbReference type="Pfam" id="PF12099">
    <property type="entry name" value="DUF3575"/>
    <property type="match status" value="1"/>
</dbReference>
<feature type="chain" id="PRO_5012974073" description="DUF3575 domain-containing protein" evidence="1">
    <location>
        <begin position="21"/>
        <end position="189"/>
    </location>
</feature>
<evidence type="ECO:0000256" key="1">
    <source>
        <dbReference type="SAM" id="SignalP"/>
    </source>
</evidence>
<dbReference type="RefSeq" id="WP_073399737.1">
    <property type="nucleotide sequence ID" value="NZ_FQTV01000004.1"/>
</dbReference>
<dbReference type="EMBL" id="FQTV01000004">
    <property type="protein sequence ID" value="SHE93305.1"/>
    <property type="molecule type" value="Genomic_DNA"/>
</dbReference>
<keyword evidence="1" id="KW-0732">Signal</keyword>
<sequence>MKKKLLTLFFVLGISSTVSPQEIALKNNIIYDATTTPNLALEIGLKKKTTLDLYGGFNPFTFENNKKFKHWLFQPELRFWTCERFNGTFFGIHAHVGQFNFGGITLPFNMFPDVKTHRYEGNLYGGGVSIGHQWIFNKRLGLEASIGGGYAYGHYDKYLCPQCGERIGTYNKNYWGITRVTLSLIYVIR</sequence>
<proteinExistence type="predicted"/>
<protein>
    <recommendedName>
        <fullName evidence="4">DUF3575 domain-containing protein</fullName>
    </recommendedName>
</protein>
<organism evidence="2 3">
    <name type="scientific">Bacteroides luti</name>
    <dbReference type="NCBI Taxonomy" id="1297750"/>
    <lineage>
        <taxon>Bacteria</taxon>
        <taxon>Pseudomonadati</taxon>
        <taxon>Bacteroidota</taxon>
        <taxon>Bacteroidia</taxon>
        <taxon>Bacteroidales</taxon>
        <taxon>Bacteroidaceae</taxon>
        <taxon>Bacteroides</taxon>
    </lineage>
</organism>
<dbReference type="InterPro" id="IPR021958">
    <property type="entry name" value="DUF3575"/>
</dbReference>
<accession>A0A1M4XIH1</accession>
<keyword evidence="3" id="KW-1185">Reference proteome</keyword>
<evidence type="ECO:0000313" key="2">
    <source>
        <dbReference type="EMBL" id="SHE93305.1"/>
    </source>
</evidence>
<dbReference type="AlphaFoldDB" id="A0A1M4XIH1"/>
<dbReference type="STRING" id="1297750.SAMN05444405_10447"/>
<dbReference type="Proteomes" id="UP000184509">
    <property type="component" value="Unassembled WGS sequence"/>
</dbReference>
<feature type="signal peptide" evidence="1">
    <location>
        <begin position="1"/>
        <end position="20"/>
    </location>
</feature>